<evidence type="ECO:0000313" key="9">
    <source>
        <dbReference type="Proteomes" id="UP000018888"/>
    </source>
</evidence>
<feature type="transmembrane region" description="Helical" evidence="6">
    <location>
        <begin position="734"/>
        <end position="751"/>
    </location>
</feature>
<dbReference type="InterPro" id="IPR005821">
    <property type="entry name" value="Ion_trans_dom"/>
</dbReference>
<keyword evidence="4 6" id="KW-1133">Transmembrane helix</keyword>
<feature type="transmembrane region" description="Helical" evidence="6">
    <location>
        <begin position="830"/>
        <end position="852"/>
    </location>
</feature>
<evidence type="ECO:0000256" key="5">
    <source>
        <dbReference type="ARBA" id="ARBA00023136"/>
    </source>
</evidence>
<reference evidence="8 9" key="1">
    <citation type="journal article" date="2013" name="Proc. Natl. Acad. Sci. U.S.A.">
        <title>Genome of an arbuscular mycorrhizal fungus provides insight into the oldest plant symbiosis.</title>
        <authorList>
            <person name="Tisserant E."/>
            <person name="Malbreil M."/>
            <person name="Kuo A."/>
            <person name="Kohler A."/>
            <person name="Symeonidi A."/>
            <person name="Balestrini R."/>
            <person name="Charron P."/>
            <person name="Duensing N."/>
            <person name="Frei Dit Frey N."/>
            <person name="Gianinazzi-Pearson V."/>
            <person name="Gilbert L.B."/>
            <person name="Handa Y."/>
            <person name="Herr J.R."/>
            <person name="Hijri M."/>
            <person name="Koul R."/>
            <person name="Kawaguchi M."/>
            <person name="Krajinski F."/>
            <person name="Lammers P.J."/>
            <person name="Masclaux F.G."/>
            <person name="Murat C."/>
            <person name="Morin E."/>
            <person name="Ndikumana S."/>
            <person name="Pagni M."/>
            <person name="Petitpierre D."/>
            <person name="Requena N."/>
            <person name="Rosikiewicz P."/>
            <person name="Riley R."/>
            <person name="Saito K."/>
            <person name="San Clemente H."/>
            <person name="Shapiro H."/>
            <person name="van Tuinen D."/>
            <person name="Becard G."/>
            <person name="Bonfante P."/>
            <person name="Paszkowski U."/>
            <person name="Shachar-Hill Y.Y."/>
            <person name="Tuskan G.A."/>
            <person name="Young P.W."/>
            <person name="Sanders I.R."/>
            <person name="Henrissat B."/>
            <person name="Rensing S.A."/>
            <person name="Grigoriev I.V."/>
            <person name="Corradi N."/>
            <person name="Roux C."/>
            <person name="Martin F."/>
        </authorList>
    </citation>
    <scope>NUCLEOTIDE SEQUENCE [LARGE SCALE GENOMIC DNA]</scope>
    <source>
        <strain evidence="8 9">DAOM 197198</strain>
    </source>
</reference>
<dbReference type="InterPro" id="IPR024862">
    <property type="entry name" value="TRPV"/>
</dbReference>
<name>A0A2P4Q0Y7_RHIID</name>
<sequence length="1036" mass="122348">MSQSTSETKIAISPKSKYAVTYENNLFKGWSNAEFSHAELTIEPQSTLILDFKVSDNKVLIYKTLYEVRIYDMENNEHIILYDRYEEKNYKITNFLTNGDIIIYKNAVASIYSSNNNWKCTSKYKFDEINIEFGGVANDRLWVIVNKTIHILDLNKFHYQKIPLEIDEKEINIDKITLKISECLIVINIDGKSYIYSNGTNVPIVPIRNKEPQDFDIIDIAADDIFNKYIITKSIDTNNKIKKIDIYDICCWKSSLRKSIDFDKLLESKNIESNQFIYKEVKNNKIFGLYSNKPRNIDIDMSNNSHSNNSGKDHDYILQETNDDNIFHRIGKQLITPIEDRDPFIKDCVIPHLKSLNIFQNVEEHDYDLELTGYDEIILIIKINENKISYNTKLRWKKENVKNFKNTCVLYSKDELHIYAFTKLKKIQLLCCYNIKFIKCTIKLYNNSELNSSDIDKITKHTENDYLKKQWISYLLNHKYFLVNYGERLLNSAIKENNTELVETIINKTLEYLKKDPNHNIYILSIISNNIPYLDADFLLKYYNEMVLFIDSSNQNVIYNNFDHLHTFCKKSIQLNFIREIPTRLVSLIIVFCVFCAIGFLNLLAGNMDISIALFILTPIFTGIFYVLFMRNTSKAKQKVIFVVPFPNYLTYPKDYNKFKEFFFIPKSNPFSQSLVNNDFYKTWNGEAIINFKWRVFGRYYYAAIWFFFIIFFICFTLASSVSSKIISENKKELLLISSIILGLLHLSFEIRQFIWNPVRWILYLWNWIDLGAYLLPTVTSFYWIYTGNKNTRLLSISCLLLNIKFLLFFRVFERFGIYFAIIVGVGRKIFSFLFILFLFITSFAHAFFILANTGLDEIFNPWTSTPKYHRILENGEIDRNPFLVQEPDDYTNLFSNFPNSMFSMYLFLLGDRNSLTSWPLDNNPVMAVLMGLFSFVIVIYLMNLFIGLLNMAIQEDNNRASYLAQKAEILKEIELFYLFSNQRRWSHWFPDIIYYYADVDETRKAIKKLIDEKNWNTEMTEIRKKLLELLSIKNP</sequence>
<evidence type="ECO:0000256" key="3">
    <source>
        <dbReference type="ARBA" id="ARBA00022737"/>
    </source>
</evidence>
<evidence type="ECO:0000259" key="7">
    <source>
        <dbReference type="Pfam" id="PF00520"/>
    </source>
</evidence>
<comment type="subcellular location">
    <subcellularLocation>
        <location evidence="1">Membrane</location>
        <topology evidence="1">Multi-pass membrane protein</topology>
    </subcellularLocation>
</comment>
<evidence type="ECO:0000256" key="1">
    <source>
        <dbReference type="ARBA" id="ARBA00004141"/>
    </source>
</evidence>
<gene>
    <name evidence="8" type="ORF">GLOIN_2v1841250</name>
</gene>
<dbReference type="VEuPathDB" id="FungiDB:RhiirFUN_014574"/>
<comment type="caution">
    <text evidence="8">The sequence shown here is derived from an EMBL/GenBank/DDBJ whole genome shotgun (WGS) entry which is preliminary data.</text>
</comment>
<dbReference type="AlphaFoldDB" id="A0A2P4Q0Y7"/>
<dbReference type="EMBL" id="AUPC02000110">
    <property type="protein sequence ID" value="POG71268.1"/>
    <property type="molecule type" value="Genomic_DNA"/>
</dbReference>
<keyword evidence="9" id="KW-1185">Reference proteome</keyword>
<dbReference type="Proteomes" id="UP000018888">
    <property type="component" value="Unassembled WGS sequence"/>
</dbReference>
<dbReference type="PANTHER" id="PTHR10582:SF2">
    <property type="entry name" value="INACTIVE"/>
    <property type="match status" value="1"/>
</dbReference>
<feature type="transmembrane region" description="Helical" evidence="6">
    <location>
        <begin position="700"/>
        <end position="722"/>
    </location>
</feature>
<keyword evidence="2 6" id="KW-0812">Transmembrane</keyword>
<proteinExistence type="predicted"/>
<dbReference type="Gene3D" id="1.10.287.70">
    <property type="match status" value="1"/>
</dbReference>
<evidence type="ECO:0000256" key="6">
    <source>
        <dbReference type="SAM" id="Phobius"/>
    </source>
</evidence>
<accession>A0A2P4Q0Y7</accession>
<evidence type="ECO:0000256" key="4">
    <source>
        <dbReference type="ARBA" id="ARBA00022989"/>
    </source>
</evidence>
<keyword evidence="5 6" id="KW-0472">Membrane</keyword>
<feature type="transmembrane region" description="Helical" evidence="6">
    <location>
        <begin position="763"/>
        <end position="786"/>
    </location>
</feature>
<feature type="transmembrane region" description="Helical" evidence="6">
    <location>
        <begin position="926"/>
        <end position="950"/>
    </location>
</feature>
<evidence type="ECO:0000256" key="2">
    <source>
        <dbReference type="ARBA" id="ARBA00022692"/>
    </source>
</evidence>
<dbReference type="GO" id="GO:0098703">
    <property type="term" value="P:calcium ion import across plasma membrane"/>
    <property type="evidence" value="ECO:0007669"/>
    <property type="project" value="TreeGrafter"/>
</dbReference>
<feature type="transmembrane region" description="Helical" evidence="6">
    <location>
        <begin position="585"/>
        <end position="604"/>
    </location>
</feature>
<organism evidence="8 9">
    <name type="scientific">Rhizophagus irregularis (strain DAOM 181602 / DAOM 197198 / MUCL 43194)</name>
    <name type="common">Arbuscular mycorrhizal fungus</name>
    <name type="synonym">Glomus intraradices</name>
    <dbReference type="NCBI Taxonomy" id="747089"/>
    <lineage>
        <taxon>Eukaryota</taxon>
        <taxon>Fungi</taxon>
        <taxon>Fungi incertae sedis</taxon>
        <taxon>Mucoromycota</taxon>
        <taxon>Glomeromycotina</taxon>
        <taxon>Glomeromycetes</taxon>
        <taxon>Glomerales</taxon>
        <taxon>Glomeraceae</taxon>
        <taxon>Rhizophagus</taxon>
    </lineage>
</organism>
<protein>
    <recommendedName>
        <fullName evidence="7">Ion transport domain-containing protein</fullName>
    </recommendedName>
</protein>
<dbReference type="GO" id="GO:0005216">
    <property type="term" value="F:monoatomic ion channel activity"/>
    <property type="evidence" value="ECO:0007669"/>
    <property type="project" value="InterPro"/>
</dbReference>
<evidence type="ECO:0000313" key="8">
    <source>
        <dbReference type="EMBL" id="POG71268.1"/>
    </source>
</evidence>
<dbReference type="PANTHER" id="PTHR10582">
    <property type="entry name" value="TRANSIENT RECEPTOR POTENTIAL ION CHANNEL PROTEIN"/>
    <property type="match status" value="1"/>
</dbReference>
<feature type="transmembrane region" description="Helical" evidence="6">
    <location>
        <begin position="610"/>
        <end position="629"/>
    </location>
</feature>
<keyword evidence="3" id="KW-0677">Repeat</keyword>
<feature type="domain" description="Ion transport" evidence="7">
    <location>
        <begin position="705"/>
        <end position="961"/>
    </location>
</feature>
<reference evidence="8 9" key="2">
    <citation type="journal article" date="2018" name="New Phytol.">
        <title>High intraspecific genome diversity in the model arbuscular mycorrhizal symbiont Rhizophagus irregularis.</title>
        <authorList>
            <person name="Chen E.C.H."/>
            <person name="Morin E."/>
            <person name="Beaudet D."/>
            <person name="Noel J."/>
            <person name="Yildirir G."/>
            <person name="Ndikumana S."/>
            <person name="Charron P."/>
            <person name="St-Onge C."/>
            <person name="Giorgi J."/>
            <person name="Kruger M."/>
            <person name="Marton T."/>
            <person name="Ropars J."/>
            <person name="Grigoriev I.V."/>
            <person name="Hainaut M."/>
            <person name="Henrissat B."/>
            <person name="Roux C."/>
            <person name="Martin F."/>
            <person name="Corradi N."/>
        </authorList>
    </citation>
    <scope>NUCLEOTIDE SEQUENCE [LARGE SCALE GENOMIC DNA]</scope>
    <source>
        <strain evidence="8 9">DAOM 197198</strain>
    </source>
</reference>
<dbReference type="Pfam" id="PF00520">
    <property type="entry name" value="Ion_trans"/>
    <property type="match status" value="1"/>
</dbReference>
<dbReference type="GO" id="GO:0005886">
    <property type="term" value="C:plasma membrane"/>
    <property type="evidence" value="ECO:0007669"/>
    <property type="project" value="TreeGrafter"/>
</dbReference>